<reference evidence="3" key="1">
    <citation type="submission" date="2018-05" db="EMBL/GenBank/DDBJ databases">
        <title>Draft genome of Mucuna pruriens seed.</title>
        <authorList>
            <person name="Nnadi N.E."/>
            <person name="Vos R."/>
            <person name="Hasami M.H."/>
            <person name="Devisetty U.K."/>
            <person name="Aguiy J.C."/>
        </authorList>
    </citation>
    <scope>NUCLEOTIDE SEQUENCE [LARGE SCALE GENOMIC DNA]</scope>
    <source>
        <strain evidence="3">JCA_2017</strain>
    </source>
</reference>
<evidence type="ECO:0000313" key="3">
    <source>
        <dbReference type="EMBL" id="RDX99586.1"/>
    </source>
</evidence>
<evidence type="ECO:0000313" key="4">
    <source>
        <dbReference type="Proteomes" id="UP000257109"/>
    </source>
</evidence>
<keyword evidence="4" id="KW-1185">Reference proteome</keyword>
<feature type="domain" description="Retrotransposon gag" evidence="2">
    <location>
        <begin position="158"/>
        <end position="244"/>
    </location>
</feature>
<sequence>MGESSQEWKNLSPKSNYMMSFMRELQEKLKRMGREHKEGMDSMRKDTQSVNAKVKDLSKRKEENPRVVSLHKSKGSYDEGHYSERSESSRTFKRENREGQKRVERNNREERCERNRRGREDPRKEEHDMGKCKIPPFLSNYKPKVYLDWELKVEKILVWWNQVLEDIRRGRRDPCESWASLKRMMRERFMPSYYTSDLYNELQRLYQGSKSVEEYHKKMEIDLMKAQIEETKEATMARFLHNLNREI</sequence>
<dbReference type="EMBL" id="QJKJ01003197">
    <property type="protein sequence ID" value="RDX99586.1"/>
    <property type="molecule type" value="Genomic_DNA"/>
</dbReference>
<name>A0A371HA31_MUCPR</name>
<gene>
    <name evidence="3" type="ORF">CR513_17340</name>
</gene>
<dbReference type="PANTHER" id="PTHR35046">
    <property type="entry name" value="ZINC KNUCKLE (CCHC-TYPE) FAMILY PROTEIN"/>
    <property type="match status" value="1"/>
</dbReference>
<protein>
    <recommendedName>
        <fullName evidence="2">Retrotransposon gag domain-containing protein</fullName>
    </recommendedName>
</protein>
<dbReference type="AlphaFoldDB" id="A0A371HA31"/>
<dbReference type="OrthoDB" id="1731207at2759"/>
<evidence type="ECO:0000259" key="2">
    <source>
        <dbReference type="Pfam" id="PF03732"/>
    </source>
</evidence>
<feature type="non-terminal residue" evidence="3">
    <location>
        <position position="1"/>
    </location>
</feature>
<accession>A0A371HA31</accession>
<evidence type="ECO:0000256" key="1">
    <source>
        <dbReference type="SAM" id="MobiDB-lite"/>
    </source>
</evidence>
<comment type="caution">
    <text evidence="3">The sequence shown here is derived from an EMBL/GenBank/DDBJ whole genome shotgun (WGS) entry which is preliminary data.</text>
</comment>
<proteinExistence type="predicted"/>
<dbReference type="Pfam" id="PF03732">
    <property type="entry name" value="Retrotrans_gag"/>
    <property type="match status" value="1"/>
</dbReference>
<feature type="compositionally biased region" description="Basic and acidic residues" evidence="1">
    <location>
        <begin position="29"/>
        <end position="65"/>
    </location>
</feature>
<dbReference type="PANTHER" id="PTHR35046:SF9">
    <property type="entry name" value="RNA-DIRECTED DNA POLYMERASE"/>
    <property type="match status" value="1"/>
</dbReference>
<feature type="region of interest" description="Disordered" evidence="1">
    <location>
        <begin position="29"/>
        <end position="129"/>
    </location>
</feature>
<feature type="compositionally biased region" description="Basic and acidic residues" evidence="1">
    <location>
        <begin position="75"/>
        <end position="129"/>
    </location>
</feature>
<dbReference type="Proteomes" id="UP000257109">
    <property type="component" value="Unassembled WGS sequence"/>
</dbReference>
<organism evidence="3 4">
    <name type="scientific">Mucuna pruriens</name>
    <name type="common">Velvet bean</name>
    <name type="synonym">Dolichos pruriens</name>
    <dbReference type="NCBI Taxonomy" id="157652"/>
    <lineage>
        <taxon>Eukaryota</taxon>
        <taxon>Viridiplantae</taxon>
        <taxon>Streptophyta</taxon>
        <taxon>Embryophyta</taxon>
        <taxon>Tracheophyta</taxon>
        <taxon>Spermatophyta</taxon>
        <taxon>Magnoliopsida</taxon>
        <taxon>eudicotyledons</taxon>
        <taxon>Gunneridae</taxon>
        <taxon>Pentapetalae</taxon>
        <taxon>rosids</taxon>
        <taxon>fabids</taxon>
        <taxon>Fabales</taxon>
        <taxon>Fabaceae</taxon>
        <taxon>Papilionoideae</taxon>
        <taxon>50 kb inversion clade</taxon>
        <taxon>NPAAA clade</taxon>
        <taxon>indigoferoid/millettioid clade</taxon>
        <taxon>Phaseoleae</taxon>
        <taxon>Mucuna</taxon>
    </lineage>
</organism>
<dbReference type="InterPro" id="IPR005162">
    <property type="entry name" value="Retrotrans_gag_dom"/>
</dbReference>